<proteinExistence type="predicted"/>
<organism evidence="2 3">
    <name type="scientific">Macrosiphum euphorbiae</name>
    <name type="common">potato aphid</name>
    <dbReference type="NCBI Taxonomy" id="13131"/>
    <lineage>
        <taxon>Eukaryota</taxon>
        <taxon>Metazoa</taxon>
        <taxon>Ecdysozoa</taxon>
        <taxon>Arthropoda</taxon>
        <taxon>Hexapoda</taxon>
        <taxon>Insecta</taxon>
        <taxon>Pterygota</taxon>
        <taxon>Neoptera</taxon>
        <taxon>Paraneoptera</taxon>
        <taxon>Hemiptera</taxon>
        <taxon>Sternorrhyncha</taxon>
        <taxon>Aphidomorpha</taxon>
        <taxon>Aphidoidea</taxon>
        <taxon>Aphididae</taxon>
        <taxon>Macrosiphini</taxon>
        <taxon>Macrosiphum</taxon>
    </lineage>
</organism>
<dbReference type="AlphaFoldDB" id="A0AAV0XQV5"/>
<dbReference type="Proteomes" id="UP001160148">
    <property type="component" value="Unassembled WGS sequence"/>
</dbReference>
<gene>
    <name evidence="2" type="ORF">MEUPH1_LOCUS24836</name>
</gene>
<keyword evidence="3" id="KW-1185">Reference proteome</keyword>
<dbReference type="EMBL" id="CARXXK010000527">
    <property type="protein sequence ID" value="CAI6370748.1"/>
    <property type="molecule type" value="Genomic_DNA"/>
</dbReference>
<comment type="caution">
    <text evidence="2">The sequence shown here is derived from an EMBL/GenBank/DDBJ whole genome shotgun (WGS) entry which is preliminary data.</text>
</comment>
<evidence type="ECO:0000259" key="1">
    <source>
        <dbReference type="Pfam" id="PF16064"/>
    </source>
</evidence>
<evidence type="ECO:0000313" key="2">
    <source>
        <dbReference type="EMBL" id="CAI6370748.1"/>
    </source>
</evidence>
<feature type="domain" description="DUF4806" evidence="1">
    <location>
        <begin position="2"/>
        <end position="69"/>
    </location>
</feature>
<reference evidence="2 3" key="1">
    <citation type="submission" date="2023-01" db="EMBL/GenBank/DDBJ databases">
        <authorList>
            <person name="Whitehead M."/>
        </authorList>
    </citation>
    <scope>NUCLEOTIDE SEQUENCE [LARGE SCALE GENOMIC DNA]</scope>
</reference>
<dbReference type="PANTHER" id="PTHR34153:SF2">
    <property type="entry name" value="SI:CH211-262H13.3-RELATED"/>
    <property type="match status" value="1"/>
</dbReference>
<protein>
    <recommendedName>
        <fullName evidence="1">DUF4806 domain-containing protein</fullName>
    </recommendedName>
</protein>
<sequence>MFPIENEEDLYIFENKIKLENGFRESLIIKLSVLTDSNDLGNSVRRVIGRMVKDDVLVKYSLFGFKKKQCFSSLLSYRLIIDAIRTNIKYKNIPEKDIDNCLGVWLSHAPFRLKKKNSNQSNKL</sequence>
<dbReference type="Pfam" id="PF16064">
    <property type="entry name" value="DUF4806"/>
    <property type="match status" value="1"/>
</dbReference>
<dbReference type="InterPro" id="IPR032071">
    <property type="entry name" value="DUF4806"/>
</dbReference>
<accession>A0AAV0XQV5</accession>
<dbReference type="PANTHER" id="PTHR34153">
    <property type="entry name" value="SI:CH211-262H13.3-RELATED-RELATED"/>
    <property type="match status" value="1"/>
</dbReference>
<evidence type="ECO:0000313" key="3">
    <source>
        <dbReference type="Proteomes" id="UP001160148"/>
    </source>
</evidence>
<name>A0AAV0XQV5_9HEMI</name>